<protein>
    <recommendedName>
        <fullName evidence="5">FabD/lysophospholipase-like protein</fullName>
    </recommendedName>
</protein>
<reference evidence="4" key="2">
    <citation type="submission" date="2020-04" db="EMBL/GenBank/DDBJ databases">
        <authorList>
            <consortium name="NCBI Genome Project"/>
        </authorList>
    </citation>
    <scope>NUCLEOTIDE SEQUENCE</scope>
    <source>
        <strain evidence="4">CBS 304.34</strain>
    </source>
</reference>
<feature type="region of interest" description="Disordered" evidence="1">
    <location>
        <begin position="610"/>
        <end position="631"/>
    </location>
</feature>
<accession>A0A6A6YCB6</accession>
<dbReference type="RefSeq" id="XP_033573314.1">
    <property type="nucleotide sequence ID" value="XM_033723039.1"/>
</dbReference>
<reference evidence="4" key="3">
    <citation type="submission" date="2025-04" db="UniProtKB">
        <authorList>
            <consortium name="RefSeq"/>
        </authorList>
    </citation>
    <scope>IDENTIFICATION</scope>
    <source>
        <strain evidence="4">CBS 304.34</strain>
    </source>
</reference>
<dbReference type="Gene3D" id="3.40.1090.10">
    <property type="entry name" value="Cytosolic phospholipase A2 catalytic domain"/>
    <property type="match status" value="1"/>
</dbReference>
<dbReference type="Proteomes" id="UP000504636">
    <property type="component" value="Unplaced"/>
</dbReference>
<dbReference type="EMBL" id="MU003707">
    <property type="protein sequence ID" value="KAF2806350.1"/>
    <property type="molecule type" value="Genomic_DNA"/>
</dbReference>
<evidence type="ECO:0000313" key="2">
    <source>
        <dbReference type="EMBL" id="KAF2806350.1"/>
    </source>
</evidence>
<proteinExistence type="predicted"/>
<organism evidence="2">
    <name type="scientific">Mytilinidion resinicola</name>
    <dbReference type="NCBI Taxonomy" id="574789"/>
    <lineage>
        <taxon>Eukaryota</taxon>
        <taxon>Fungi</taxon>
        <taxon>Dikarya</taxon>
        <taxon>Ascomycota</taxon>
        <taxon>Pezizomycotina</taxon>
        <taxon>Dothideomycetes</taxon>
        <taxon>Pleosporomycetidae</taxon>
        <taxon>Mytilinidiales</taxon>
        <taxon>Mytilinidiaceae</taxon>
        <taxon>Mytilinidion</taxon>
    </lineage>
</organism>
<keyword evidence="3" id="KW-1185">Reference proteome</keyword>
<evidence type="ECO:0000256" key="1">
    <source>
        <dbReference type="SAM" id="MobiDB-lite"/>
    </source>
</evidence>
<reference evidence="2 4" key="1">
    <citation type="journal article" date="2020" name="Stud. Mycol.">
        <title>101 Dothideomycetes genomes: a test case for predicting lifestyles and emergence of pathogens.</title>
        <authorList>
            <person name="Haridas S."/>
            <person name="Albert R."/>
            <person name="Binder M."/>
            <person name="Bloem J."/>
            <person name="Labutti K."/>
            <person name="Salamov A."/>
            <person name="Andreopoulos B."/>
            <person name="Baker S."/>
            <person name="Barry K."/>
            <person name="Bills G."/>
            <person name="Bluhm B."/>
            <person name="Cannon C."/>
            <person name="Castanera R."/>
            <person name="Culley D."/>
            <person name="Daum C."/>
            <person name="Ezra D."/>
            <person name="Gonzalez J."/>
            <person name="Henrissat B."/>
            <person name="Kuo A."/>
            <person name="Liang C."/>
            <person name="Lipzen A."/>
            <person name="Lutzoni F."/>
            <person name="Magnuson J."/>
            <person name="Mondo S."/>
            <person name="Nolan M."/>
            <person name="Ohm R."/>
            <person name="Pangilinan J."/>
            <person name="Park H.-J."/>
            <person name="Ramirez L."/>
            <person name="Alfaro M."/>
            <person name="Sun H."/>
            <person name="Tritt A."/>
            <person name="Yoshinaga Y."/>
            <person name="Zwiers L.-H."/>
            <person name="Turgeon B."/>
            <person name="Goodwin S."/>
            <person name="Spatafora J."/>
            <person name="Crous P."/>
            <person name="Grigoriev I."/>
        </authorList>
    </citation>
    <scope>NUCLEOTIDE SEQUENCE</scope>
    <source>
        <strain evidence="2 4">CBS 304.34</strain>
    </source>
</reference>
<evidence type="ECO:0000313" key="4">
    <source>
        <dbReference type="RefSeq" id="XP_033573314.1"/>
    </source>
</evidence>
<gene>
    <name evidence="2 4" type="ORF">BDZ99DRAFT_490214</name>
</gene>
<dbReference type="OrthoDB" id="194358at2759"/>
<evidence type="ECO:0008006" key="5">
    <source>
        <dbReference type="Google" id="ProtNLM"/>
    </source>
</evidence>
<sequence>MAGASGGCEPEICFLELNRLQIIINYIPYPNVQRPSLFVLIGGAAKSVALQQLFGEVHLYIDPSSIFHARLVLIAEGNLLFKTVRGRIPSNNPRGGDLNRIASGIYSKLIFPFTNVFCFFCNNLDRLKEVARYLANWLEQGHLLILPRSTHPRVVIITKNIPPGLLRKETAKNLLEYILGINIIALFPSGAISVEACYRTSRKYNPVAVDFKEHLFNFLNHLKAPGELIEFAAPIIISSLLLDNYPPDAYYKVSKGKVILLSSFINLQPQYSLHYSYTICENCVLIFRLQYCLLCRAEMPKELTVKIYPLTAGVGVLYINRGGTRGAIPLKLIKRIQDCISLLILFIKFFKVAFRVSSNFSHATRAGIRVGLPVATAHINPLCRIFTNYNGEIFFPPKHIRDVGTFQDAGPLKNNPLISALLEVAAIFPFIKEPDFIVSLGTAHPRYHRLNIEFDDTEPRLDNARSIPELMLKAQKDPLLCEPIDNIARCIIASLFYFKLESIPEASDGKYTGSGRILCSLQYSNPAFRVLFNRLSSVSAQLLLDNCPFAAVNDISSFSRDGEFQKHVYFYTTDRFTISLTQDLSEPSNISGSPFSIRRLISAQGLDASFGSPDHMKRKRLDYSNNPRKKR</sequence>
<dbReference type="GeneID" id="54463932"/>
<dbReference type="AlphaFoldDB" id="A0A6A6YCB6"/>
<name>A0A6A6YCB6_9PEZI</name>
<evidence type="ECO:0000313" key="3">
    <source>
        <dbReference type="Proteomes" id="UP000504636"/>
    </source>
</evidence>